<organism evidence="1 2">
    <name type="scientific">Rhizopogon vinicolor AM-OR11-026</name>
    <dbReference type="NCBI Taxonomy" id="1314800"/>
    <lineage>
        <taxon>Eukaryota</taxon>
        <taxon>Fungi</taxon>
        <taxon>Dikarya</taxon>
        <taxon>Basidiomycota</taxon>
        <taxon>Agaricomycotina</taxon>
        <taxon>Agaricomycetes</taxon>
        <taxon>Agaricomycetidae</taxon>
        <taxon>Boletales</taxon>
        <taxon>Suillineae</taxon>
        <taxon>Rhizopogonaceae</taxon>
        <taxon>Rhizopogon</taxon>
    </lineage>
</organism>
<dbReference type="OrthoDB" id="2416294at2759"/>
<name>A0A1B7MIA3_9AGAM</name>
<dbReference type="STRING" id="1314800.A0A1B7MIA3"/>
<sequence length="49" mass="5827">RFSNRASQFLDGYQRDLNGKQATWANKRYRGHRALPDSILKEFDEKQIT</sequence>
<dbReference type="EMBL" id="KV449040">
    <property type="protein sequence ID" value="OAX32341.1"/>
    <property type="molecule type" value="Genomic_DNA"/>
</dbReference>
<proteinExistence type="predicted"/>
<gene>
    <name evidence="1" type="ORF">K503DRAFT_702193</name>
</gene>
<reference evidence="1 2" key="1">
    <citation type="submission" date="2016-06" db="EMBL/GenBank/DDBJ databases">
        <title>Comparative genomics of the ectomycorrhizal sister species Rhizopogon vinicolor and Rhizopogon vesiculosus (Basidiomycota: Boletales) reveals a divergence of the mating type B locus.</title>
        <authorList>
            <consortium name="DOE Joint Genome Institute"/>
            <person name="Mujic A.B."/>
            <person name="Kuo A."/>
            <person name="Tritt A."/>
            <person name="Lipzen A."/>
            <person name="Chen C."/>
            <person name="Johnson J."/>
            <person name="Sharma A."/>
            <person name="Barry K."/>
            <person name="Grigoriev I.V."/>
            <person name="Spatafora J.W."/>
        </authorList>
    </citation>
    <scope>NUCLEOTIDE SEQUENCE [LARGE SCALE GENOMIC DNA]</scope>
    <source>
        <strain evidence="1 2">AM-OR11-026</strain>
    </source>
</reference>
<dbReference type="InParanoid" id="A0A1B7MIA3"/>
<protein>
    <submittedName>
        <fullName evidence="1">Uncharacterized protein</fullName>
    </submittedName>
</protein>
<keyword evidence="2" id="KW-1185">Reference proteome</keyword>
<accession>A0A1B7MIA3</accession>
<feature type="non-terminal residue" evidence="1">
    <location>
        <position position="1"/>
    </location>
</feature>
<dbReference type="AlphaFoldDB" id="A0A1B7MIA3"/>
<dbReference type="Proteomes" id="UP000092154">
    <property type="component" value="Unassembled WGS sequence"/>
</dbReference>
<evidence type="ECO:0000313" key="2">
    <source>
        <dbReference type="Proteomes" id="UP000092154"/>
    </source>
</evidence>
<evidence type="ECO:0000313" key="1">
    <source>
        <dbReference type="EMBL" id="OAX32341.1"/>
    </source>
</evidence>